<accession>A0A699YYI7</accession>
<sequence>MPLMCRLSVSSACQCQAPVPQTSKEGWWVLCLSHWPKQRPCCRPPSLALPPSGRMWPTWQFESHTAAREWPGHYSGRLHEWRPSCCGQITVEALLEVERLGQGYYLYLKSAGQDILQYLLKHYGLMPGYYSNMKSPHHQSVHLCKTEHDRVR</sequence>
<proteinExistence type="predicted"/>
<gene>
    <name evidence="1" type="ORF">HaLaN_07193</name>
</gene>
<dbReference type="AlphaFoldDB" id="A0A699YYI7"/>
<keyword evidence="2" id="KW-1185">Reference proteome</keyword>
<dbReference type="EMBL" id="BLLF01000423">
    <property type="protein sequence ID" value="GFH11659.1"/>
    <property type="molecule type" value="Genomic_DNA"/>
</dbReference>
<comment type="caution">
    <text evidence="1">The sequence shown here is derived from an EMBL/GenBank/DDBJ whole genome shotgun (WGS) entry which is preliminary data.</text>
</comment>
<reference evidence="1 2" key="1">
    <citation type="submission" date="2020-02" db="EMBL/GenBank/DDBJ databases">
        <title>Draft genome sequence of Haematococcus lacustris strain NIES-144.</title>
        <authorList>
            <person name="Morimoto D."/>
            <person name="Nakagawa S."/>
            <person name="Yoshida T."/>
            <person name="Sawayama S."/>
        </authorList>
    </citation>
    <scope>NUCLEOTIDE SEQUENCE [LARGE SCALE GENOMIC DNA]</scope>
    <source>
        <strain evidence="1 2">NIES-144</strain>
    </source>
</reference>
<dbReference type="Proteomes" id="UP000485058">
    <property type="component" value="Unassembled WGS sequence"/>
</dbReference>
<protein>
    <submittedName>
        <fullName evidence="1">Uncharacterized protein</fullName>
    </submittedName>
</protein>
<name>A0A699YYI7_HAELA</name>
<evidence type="ECO:0000313" key="1">
    <source>
        <dbReference type="EMBL" id="GFH11659.1"/>
    </source>
</evidence>
<evidence type="ECO:0000313" key="2">
    <source>
        <dbReference type="Proteomes" id="UP000485058"/>
    </source>
</evidence>
<organism evidence="1 2">
    <name type="scientific">Haematococcus lacustris</name>
    <name type="common">Green alga</name>
    <name type="synonym">Haematococcus pluvialis</name>
    <dbReference type="NCBI Taxonomy" id="44745"/>
    <lineage>
        <taxon>Eukaryota</taxon>
        <taxon>Viridiplantae</taxon>
        <taxon>Chlorophyta</taxon>
        <taxon>core chlorophytes</taxon>
        <taxon>Chlorophyceae</taxon>
        <taxon>CS clade</taxon>
        <taxon>Chlamydomonadales</taxon>
        <taxon>Haematococcaceae</taxon>
        <taxon>Haematococcus</taxon>
    </lineage>
</organism>